<proteinExistence type="predicted"/>
<accession>A0A2Z5JS44</accession>
<gene>
    <name evidence="1" type="ORF">C5746_32625</name>
</gene>
<protein>
    <recommendedName>
        <fullName evidence="3">SUKH-4 immunity protein</fullName>
    </recommendedName>
</protein>
<dbReference type="Pfam" id="PF14435">
    <property type="entry name" value="SUKH-4"/>
    <property type="match status" value="1"/>
</dbReference>
<evidence type="ECO:0000313" key="2">
    <source>
        <dbReference type="Proteomes" id="UP000252698"/>
    </source>
</evidence>
<dbReference type="Proteomes" id="UP000252698">
    <property type="component" value="Chromosome"/>
</dbReference>
<name>A0A2Z5JS44_STRAR</name>
<dbReference type="EMBL" id="CP027306">
    <property type="protein sequence ID" value="AXE83158.1"/>
    <property type="molecule type" value="Genomic_DNA"/>
</dbReference>
<dbReference type="AlphaFoldDB" id="A0A2Z5JS44"/>
<organism evidence="1 2">
    <name type="scientific">Streptomyces atratus</name>
    <dbReference type="NCBI Taxonomy" id="1893"/>
    <lineage>
        <taxon>Bacteria</taxon>
        <taxon>Bacillati</taxon>
        <taxon>Actinomycetota</taxon>
        <taxon>Actinomycetes</taxon>
        <taxon>Kitasatosporales</taxon>
        <taxon>Streptomycetaceae</taxon>
        <taxon>Streptomyces</taxon>
    </lineage>
</organism>
<dbReference type="InterPro" id="IPR025851">
    <property type="entry name" value="SUKH-4"/>
</dbReference>
<reference evidence="1 2" key="1">
    <citation type="journal article" date="2018" name="Front. Microbiol.">
        <title>Genome Sequencing of Streptomyces atratus SCSIOZH16 and Activation Production of Nocardamine via Metabolic Engineering.</title>
        <authorList>
            <person name="Li Y."/>
            <person name="Zhang C."/>
            <person name="Liu C."/>
            <person name="Ju J."/>
            <person name="Ma J."/>
        </authorList>
    </citation>
    <scope>NUCLEOTIDE SEQUENCE [LARGE SCALE GENOMIC DNA]</scope>
    <source>
        <strain evidence="1 2">SCSIO_ZH16</strain>
    </source>
</reference>
<dbReference type="KEGG" id="sata:C5746_32625"/>
<sequence>MKYVPQWLTSTSWDGVGTLGLETDASAPAAEWPEPVREALEVAREYGLPAEVDGMFYAGSRGGAFTRAGEGAAGPFWRLGQHDSQLGDSYVFEYVLDERGRVVLLDPSLPEPRFVNSSLIAFLDALAGWDYRNEHLDDFDDLEPEDDEEEDDPAEEARVAFGMEIARKLGERDPAAFTGEAITWWDRVYEEVENDVI</sequence>
<evidence type="ECO:0000313" key="1">
    <source>
        <dbReference type="EMBL" id="AXE83158.1"/>
    </source>
</evidence>
<evidence type="ECO:0008006" key="3">
    <source>
        <dbReference type="Google" id="ProtNLM"/>
    </source>
</evidence>